<dbReference type="RefSeq" id="WP_382432169.1">
    <property type="nucleotide sequence ID" value="NZ_JBHSHJ010000006.1"/>
</dbReference>
<dbReference type="EMBL" id="JBHSHJ010000006">
    <property type="protein sequence ID" value="MFC4789099.1"/>
    <property type="molecule type" value="Genomic_DNA"/>
</dbReference>
<feature type="transmembrane region" description="Helical" evidence="1">
    <location>
        <begin position="41"/>
        <end position="63"/>
    </location>
</feature>
<evidence type="ECO:0000256" key="1">
    <source>
        <dbReference type="SAM" id="Phobius"/>
    </source>
</evidence>
<organism evidence="2 3">
    <name type="scientific">Giesbergeria sinuosa</name>
    <dbReference type="NCBI Taxonomy" id="80883"/>
    <lineage>
        <taxon>Bacteria</taxon>
        <taxon>Pseudomonadati</taxon>
        <taxon>Pseudomonadota</taxon>
        <taxon>Betaproteobacteria</taxon>
        <taxon>Burkholderiales</taxon>
        <taxon>Comamonadaceae</taxon>
        <taxon>Giesbergeria</taxon>
    </lineage>
</organism>
<keyword evidence="1" id="KW-0472">Membrane</keyword>
<keyword evidence="1" id="KW-0812">Transmembrane</keyword>
<reference evidence="3" key="1">
    <citation type="journal article" date="2019" name="Int. J. Syst. Evol. Microbiol.">
        <title>The Global Catalogue of Microorganisms (GCM) 10K type strain sequencing project: providing services to taxonomists for standard genome sequencing and annotation.</title>
        <authorList>
            <consortium name="The Broad Institute Genomics Platform"/>
            <consortium name="The Broad Institute Genome Sequencing Center for Infectious Disease"/>
            <person name="Wu L."/>
            <person name="Ma J."/>
        </authorList>
    </citation>
    <scope>NUCLEOTIDE SEQUENCE [LARGE SCALE GENOMIC DNA]</scope>
    <source>
        <strain evidence="3">CCUG 49452</strain>
    </source>
</reference>
<dbReference type="Proteomes" id="UP001596001">
    <property type="component" value="Unassembled WGS sequence"/>
</dbReference>
<protein>
    <submittedName>
        <fullName evidence="2">Uncharacterized protein</fullName>
    </submittedName>
</protein>
<keyword evidence="1" id="KW-1133">Transmembrane helix</keyword>
<accession>A0ABV9QEE7</accession>
<name>A0ABV9QEE7_9BURK</name>
<evidence type="ECO:0000313" key="2">
    <source>
        <dbReference type="EMBL" id="MFC4789099.1"/>
    </source>
</evidence>
<evidence type="ECO:0000313" key="3">
    <source>
        <dbReference type="Proteomes" id="UP001596001"/>
    </source>
</evidence>
<keyword evidence="3" id="KW-1185">Reference proteome</keyword>
<gene>
    <name evidence="2" type="ORF">ACFO6X_08915</name>
</gene>
<comment type="caution">
    <text evidence="2">The sequence shown here is derived from an EMBL/GenBank/DDBJ whole genome shotgun (WGS) entry which is preliminary data.</text>
</comment>
<feature type="transmembrane region" description="Helical" evidence="1">
    <location>
        <begin position="69"/>
        <end position="93"/>
    </location>
</feature>
<sequence length="108" mass="10847">MKQKKLTASVMDKVKEANENHKEIADKVETVSMGLGITSGVAAAGAALAAPTGLSALSVAVGLTSAPLIVTAAPVIAVASTVVGVVSGGAYFYSKWKTKKIEDASDGK</sequence>
<proteinExistence type="predicted"/>